<comment type="caution">
    <text evidence="2">The sequence shown here is derived from an EMBL/GenBank/DDBJ whole genome shotgun (WGS) entry which is preliminary data.</text>
</comment>
<evidence type="ECO:0008006" key="4">
    <source>
        <dbReference type="Google" id="ProtNLM"/>
    </source>
</evidence>
<keyword evidence="1" id="KW-0812">Transmembrane</keyword>
<dbReference type="PRINTS" id="PR00702">
    <property type="entry name" value="ACRIFLAVINRP"/>
</dbReference>
<accession>A0ABY2YP73</accession>
<dbReference type="EMBL" id="SDPH01000039">
    <property type="protein sequence ID" value="TPH03212.1"/>
    <property type="molecule type" value="Genomic_DNA"/>
</dbReference>
<proteinExistence type="predicted"/>
<evidence type="ECO:0000256" key="1">
    <source>
        <dbReference type="SAM" id="Phobius"/>
    </source>
</evidence>
<feature type="transmembrane region" description="Helical" evidence="1">
    <location>
        <begin position="12"/>
        <end position="31"/>
    </location>
</feature>
<dbReference type="RefSeq" id="WP_065264507.1">
    <property type="nucleotide sequence ID" value="NZ_SDPH01000039.1"/>
</dbReference>
<sequence length="62" mass="7084">MNFKISSWVIRYPIPIIILFLLLTILGIPTFQTLPINAYPDMRFPMVNITVMQTGASTDELL</sequence>
<dbReference type="Gene3D" id="1.20.1640.10">
    <property type="entry name" value="Multidrug efflux transporter AcrB transmembrane domain"/>
    <property type="match status" value="1"/>
</dbReference>
<name>A0ABY2YP73_HAEHA</name>
<dbReference type="Gene3D" id="3.30.70.1430">
    <property type="entry name" value="Multidrug efflux transporter AcrB pore domain"/>
    <property type="match status" value="1"/>
</dbReference>
<gene>
    <name evidence="2" type="ORF">EUX50_07665</name>
</gene>
<evidence type="ECO:0000313" key="3">
    <source>
        <dbReference type="Proteomes" id="UP000318353"/>
    </source>
</evidence>
<keyword evidence="1" id="KW-0472">Membrane</keyword>
<dbReference type="InterPro" id="IPR001036">
    <property type="entry name" value="Acrflvin-R"/>
</dbReference>
<dbReference type="Proteomes" id="UP000318353">
    <property type="component" value="Unassembled WGS sequence"/>
</dbReference>
<evidence type="ECO:0000313" key="2">
    <source>
        <dbReference type="EMBL" id="TPH03212.1"/>
    </source>
</evidence>
<reference evidence="2 3" key="1">
    <citation type="submission" date="2019-01" db="EMBL/GenBank/DDBJ databases">
        <title>Comparative genomic analysis identifies haemin-independent Haemophilus haemolyticus: a formal re-classification of Haemophilus intermedius.</title>
        <authorList>
            <person name="Harris T.M."/>
            <person name="Price E.P."/>
            <person name="Sarovich D.S."/>
            <person name="Norskov-Lauritsen N."/>
            <person name="Beissbarth J."/>
            <person name="Chang A.B."/>
            <person name="Smith-Vaughan H.C."/>
        </authorList>
    </citation>
    <scope>NUCLEOTIDE SEQUENCE [LARGE SCALE GENOMIC DNA]</scope>
    <source>
        <strain evidence="2 3">CCUG 15949</strain>
    </source>
</reference>
<keyword evidence="1" id="KW-1133">Transmembrane helix</keyword>
<organism evidence="2 3">
    <name type="scientific">Haemophilus haemolyticus</name>
    <dbReference type="NCBI Taxonomy" id="726"/>
    <lineage>
        <taxon>Bacteria</taxon>
        <taxon>Pseudomonadati</taxon>
        <taxon>Pseudomonadota</taxon>
        <taxon>Gammaproteobacteria</taxon>
        <taxon>Pasteurellales</taxon>
        <taxon>Pasteurellaceae</taxon>
        <taxon>Haemophilus</taxon>
    </lineage>
</organism>
<dbReference type="Pfam" id="PF00873">
    <property type="entry name" value="ACR_tran"/>
    <property type="match status" value="1"/>
</dbReference>
<protein>
    <recommendedName>
        <fullName evidence="4">Efflux RND transporter permease subunit</fullName>
    </recommendedName>
</protein>
<keyword evidence="3" id="KW-1185">Reference proteome</keyword>